<keyword evidence="2" id="KW-1133">Transmembrane helix</keyword>
<comment type="caution">
    <text evidence="3">The sequence shown here is derived from an EMBL/GenBank/DDBJ whole genome shotgun (WGS) entry which is preliminary data.</text>
</comment>
<evidence type="ECO:0000256" key="1">
    <source>
        <dbReference type="SAM" id="MobiDB-lite"/>
    </source>
</evidence>
<name>A0ABT7VBP7_9ACTN</name>
<organism evidence="3 4">
    <name type="scientific">Enorma phocaeensis</name>
    <dbReference type="NCBI Taxonomy" id="1871019"/>
    <lineage>
        <taxon>Bacteria</taxon>
        <taxon>Bacillati</taxon>
        <taxon>Actinomycetota</taxon>
        <taxon>Coriobacteriia</taxon>
        <taxon>Coriobacteriales</taxon>
        <taxon>Coriobacteriaceae</taxon>
        <taxon>Enorma</taxon>
    </lineage>
</organism>
<feature type="region of interest" description="Disordered" evidence="1">
    <location>
        <begin position="1"/>
        <end position="26"/>
    </location>
</feature>
<reference evidence="4" key="1">
    <citation type="submission" date="2023-06" db="EMBL/GenBank/DDBJ databases">
        <title>Identification and characterization of horizontal gene transfer across gut microbiota members of farm animals based on homology search.</title>
        <authorList>
            <person name="Zeman M."/>
            <person name="Kubasova T."/>
            <person name="Jahodarova E."/>
            <person name="Nykrynova M."/>
            <person name="Rychlik I."/>
        </authorList>
    </citation>
    <scope>NUCLEOTIDE SEQUENCE [LARGE SCALE GENOMIC DNA]</scope>
    <source>
        <strain evidence="4">154_Feed</strain>
    </source>
</reference>
<feature type="transmembrane region" description="Helical" evidence="2">
    <location>
        <begin position="60"/>
        <end position="81"/>
    </location>
</feature>
<evidence type="ECO:0000256" key="2">
    <source>
        <dbReference type="SAM" id="Phobius"/>
    </source>
</evidence>
<accession>A0ABT7VBP7</accession>
<proteinExistence type="predicted"/>
<feature type="compositionally biased region" description="Low complexity" evidence="1">
    <location>
        <begin position="16"/>
        <end position="26"/>
    </location>
</feature>
<keyword evidence="4" id="KW-1185">Reference proteome</keyword>
<dbReference type="RefSeq" id="WP_289546082.1">
    <property type="nucleotide sequence ID" value="NZ_JAUDDZ010000023.1"/>
</dbReference>
<gene>
    <name evidence="3" type="ORF">QUW28_09955</name>
</gene>
<keyword evidence="2" id="KW-0472">Membrane</keyword>
<feature type="transmembrane region" description="Helical" evidence="2">
    <location>
        <begin position="36"/>
        <end position="54"/>
    </location>
</feature>
<sequence length="100" mass="10489">MAPKKRHDGSKAVERGGASAPKAAKPAGIPRVLKRALCYVGSVFLMFCAVYTGITMVVQGGGVAIGVVGVIVFAAVAVRLFRMGGGEEFERIRRPGEKRG</sequence>
<evidence type="ECO:0000313" key="4">
    <source>
        <dbReference type="Proteomes" id="UP001529421"/>
    </source>
</evidence>
<protein>
    <submittedName>
        <fullName evidence="3">Uncharacterized protein</fullName>
    </submittedName>
</protein>
<evidence type="ECO:0000313" key="3">
    <source>
        <dbReference type="EMBL" id="MDM8275809.1"/>
    </source>
</evidence>
<keyword evidence="2" id="KW-0812">Transmembrane</keyword>
<dbReference type="EMBL" id="JAUDDZ010000023">
    <property type="protein sequence ID" value="MDM8275809.1"/>
    <property type="molecule type" value="Genomic_DNA"/>
</dbReference>
<dbReference type="Proteomes" id="UP001529421">
    <property type="component" value="Unassembled WGS sequence"/>
</dbReference>